<evidence type="ECO:0000313" key="2">
    <source>
        <dbReference type="Proteomes" id="UP001519325"/>
    </source>
</evidence>
<dbReference type="InterPro" id="IPR032675">
    <property type="entry name" value="LRR_dom_sf"/>
</dbReference>
<keyword evidence="2" id="KW-1185">Reference proteome</keyword>
<dbReference type="Gene3D" id="3.80.10.10">
    <property type="entry name" value="Ribonuclease Inhibitor"/>
    <property type="match status" value="1"/>
</dbReference>
<dbReference type="RefSeq" id="WP_209896087.1">
    <property type="nucleotide sequence ID" value="NZ_JAGGMR010000001.1"/>
</dbReference>
<protein>
    <recommendedName>
        <fullName evidence="3">Cytoplasmic protein</fullName>
    </recommendedName>
</protein>
<dbReference type="InterPro" id="IPR047722">
    <property type="entry name" value="STM4015-like"/>
</dbReference>
<evidence type="ECO:0000313" key="1">
    <source>
        <dbReference type="EMBL" id="MBP2192918.1"/>
    </source>
</evidence>
<reference evidence="1 2" key="1">
    <citation type="submission" date="2021-03" db="EMBL/GenBank/DDBJ databases">
        <title>Sequencing the genomes of 1000 actinobacteria strains.</title>
        <authorList>
            <person name="Klenk H.-P."/>
        </authorList>
    </citation>
    <scope>NUCLEOTIDE SEQUENCE [LARGE SCALE GENOMIC DNA]</scope>
    <source>
        <strain evidence="1 2">DSM 45516</strain>
    </source>
</reference>
<sequence length="315" mass="34289">MAISDHMESFHGLPVVEFPDSATTQALPEADGVAWRVAIEPWDSKETWADAFTRFLETVDSTAVRAIVVGVWGEGDEDSEPVVSALVAAKDRLPALRALFVGDITYDENECSWIHQSDVTPLLEAFPTLREFGFRGGENMRLRPIEHAALRSLSVQTGGLDVELVRAVAASDLPALERLDLWLGTSEYGATVEISDLEPILSGTRFPALKHLGLRNSEIQDQIALAIASAPVVARLTTLDLSMGTLGDEGAAALLEGQPLTHLQTLDLHHHFISSALSKRLTAALEPFGVSVILSEEEEAEVDDDREWRYVAVGE</sequence>
<gene>
    <name evidence="1" type="ORF">BJ987_005819</name>
</gene>
<dbReference type="Proteomes" id="UP001519325">
    <property type="component" value="Unassembled WGS sequence"/>
</dbReference>
<dbReference type="EMBL" id="JAGGMR010000001">
    <property type="protein sequence ID" value="MBP2192918.1"/>
    <property type="molecule type" value="Genomic_DNA"/>
</dbReference>
<proteinExistence type="predicted"/>
<comment type="caution">
    <text evidence="1">The sequence shown here is derived from an EMBL/GenBank/DDBJ whole genome shotgun (WGS) entry which is preliminary data.</text>
</comment>
<dbReference type="SUPFAM" id="SSF52047">
    <property type="entry name" value="RNI-like"/>
    <property type="match status" value="1"/>
</dbReference>
<name>A0ABS4QMI3_9NOCA</name>
<evidence type="ECO:0008006" key="3">
    <source>
        <dbReference type="Google" id="ProtNLM"/>
    </source>
</evidence>
<organism evidence="1 2">
    <name type="scientific">Nocardia goodfellowii</name>
    <dbReference type="NCBI Taxonomy" id="882446"/>
    <lineage>
        <taxon>Bacteria</taxon>
        <taxon>Bacillati</taxon>
        <taxon>Actinomycetota</taxon>
        <taxon>Actinomycetes</taxon>
        <taxon>Mycobacteriales</taxon>
        <taxon>Nocardiaceae</taxon>
        <taxon>Nocardia</taxon>
    </lineage>
</organism>
<accession>A0ABS4QMI3</accession>
<dbReference type="NCBIfam" id="NF038076">
    <property type="entry name" value="fam_STM4015"/>
    <property type="match status" value="1"/>
</dbReference>